<organism evidence="3">
    <name type="scientific">Trichuris suis</name>
    <name type="common">pig whipworm</name>
    <dbReference type="NCBI Taxonomy" id="68888"/>
    <lineage>
        <taxon>Eukaryota</taxon>
        <taxon>Metazoa</taxon>
        <taxon>Ecdysozoa</taxon>
        <taxon>Nematoda</taxon>
        <taxon>Enoplea</taxon>
        <taxon>Dorylaimia</taxon>
        <taxon>Trichinellida</taxon>
        <taxon>Trichuridae</taxon>
        <taxon>Trichuris</taxon>
    </lineage>
</organism>
<dbReference type="EMBL" id="KL367542">
    <property type="protein sequence ID" value="KFD65237.1"/>
    <property type="molecule type" value="Genomic_DNA"/>
</dbReference>
<gene>
    <name evidence="2" type="ORF">M513_06540</name>
    <name evidence="3" type="ORF">M514_06540</name>
</gene>
<dbReference type="Proteomes" id="UP000030758">
    <property type="component" value="Unassembled WGS sequence"/>
</dbReference>
<dbReference type="EMBL" id="KL363226">
    <property type="protein sequence ID" value="KFD52506.1"/>
    <property type="molecule type" value="Genomic_DNA"/>
</dbReference>
<reference evidence="3 4" key="1">
    <citation type="journal article" date="2014" name="Nat. Genet.">
        <title>Genome and transcriptome of the porcine whipworm Trichuris suis.</title>
        <authorList>
            <person name="Jex A.R."/>
            <person name="Nejsum P."/>
            <person name="Schwarz E.M."/>
            <person name="Hu L."/>
            <person name="Young N.D."/>
            <person name="Hall R.S."/>
            <person name="Korhonen P.K."/>
            <person name="Liao S."/>
            <person name="Thamsborg S."/>
            <person name="Xia J."/>
            <person name="Xu P."/>
            <person name="Wang S."/>
            <person name="Scheerlinck J.P."/>
            <person name="Hofmann A."/>
            <person name="Sternberg P.W."/>
            <person name="Wang J."/>
            <person name="Gasser R.B."/>
        </authorList>
    </citation>
    <scope>NUCLEOTIDE SEQUENCE [LARGE SCALE GENOMIC DNA]</scope>
    <source>
        <strain evidence="3">DCEP-RM93F</strain>
        <strain evidence="2">DCEP-RM93M</strain>
    </source>
</reference>
<proteinExistence type="predicted"/>
<feature type="region of interest" description="Disordered" evidence="1">
    <location>
        <begin position="1"/>
        <end position="38"/>
    </location>
</feature>
<accession>A0A085N6Z1</accession>
<evidence type="ECO:0000313" key="4">
    <source>
        <dbReference type="Proteomes" id="UP000030764"/>
    </source>
</evidence>
<evidence type="ECO:0000313" key="3">
    <source>
        <dbReference type="EMBL" id="KFD65237.1"/>
    </source>
</evidence>
<evidence type="ECO:0000256" key="1">
    <source>
        <dbReference type="SAM" id="MobiDB-lite"/>
    </source>
</evidence>
<sequence length="129" mass="14175">MNSTKQTCVSNESAQVVQTSSDQQPVANRTGNEPTDSLHNAQKAKMMLLLPVALCLLWYLPTAVQPAGTTQCQTGNICKSPECCQAMCKCNGYRFGRCSKFGTPITNCMCTNDMNRWHAPPEGCKPKRK</sequence>
<keyword evidence="4" id="KW-1185">Reference proteome</keyword>
<evidence type="ECO:0000313" key="2">
    <source>
        <dbReference type="EMBL" id="KFD52506.1"/>
    </source>
</evidence>
<dbReference type="AlphaFoldDB" id="A0A085N6Z1"/>
<name>A0A085N6Z1_9BILA</name>
<protein>
    <submittedName>
        <fullName evidence="3">Uncharacterized protein</fullName>
    </submittedName>
</protein>
<dbReference type="Proteomes" id="UP000030764">
    <property type="component" value="Unassembled WGS sequence"/>
</dbReference>